<dbReference type="CDD" id="cd00130">
    <property type="entry name" value="PAS"/>
    <property type="match status" value="2"/>
</dbReference>
<feature type="domain" description="Histidine kinase" evidence="6">
    <location>
        <begin position="301"/>
        <end position="516"/>
    </location>
</feature>
<keyword evidence="5" id="KW-0418">Kinase</keyword>
<evidence type="ECO:0000256" key="2">
    <source>
        <dbReference type="ARBA" id="ARBA00012438"/>
    </source>
</evidence>
<evidence type="ECO:0000259" key="8">
    <source>
        <dbReference type="PROSITE" id="PS50113"/>
    </source>
</evidence>
<dbReference type="SUPFAM" id="SSF55874">
    <property type="entry name" value="ATPase domain of HSP90 chaperone/DNA topoisomerase II/histidine kinase"/>
    <property type="match status" value="1"/>
</dbReference>
<dbReference type="InterPro" id="IPR000014">
    <property type="entry name" value="PAS"/>
</dbReference>
<evidence type="ECO:0000256" key="4">
    <source>
        <dbReference type="ARBA" id="ARBA00022679"/>
    </source>
</evidence>
<sequence length="520" mass="59879">MSERKRLEDENTTLKERMELALLGYNAGVYEWNMVDNSVYISPQWKQMMGYRDDELPNLFSTWADRVHPDDYEDIMSDVQITVNAKKEHTGRIHRLKHRNGQWLSILGRGIIQYDKHGKALRMVGIHTNVTEQKALQLKYSHQAQIIDQIHDSVISTDLDGYINSWNTGSELLLGYKADEISGKHIRSLYLEEDYELLQKNIDKLMQRGTYMAEIRLLKKSKKVIFAELSLSLLKDEKGEPIGIIGSSRDITEQKKAEDKIKHLNDHLQQEVDAQLWQIREKDILLIKQSRMAQMGEMISMIAHQWRQPLSAISSTSASIELKASLNKLDNDTAQQKAHDISNFAQHLSRTIDDFRNFFKPTKKKVETSYDELVASVLEIIGISIKNSNIELIQELNCHDKFSTYSNELKQVVLNLIKNAEDALLEKKTENPYIKIFTYKENDKYILEVSDNAGGIPEEIMENIFDPYFSTKTKKEGTGLGLYMSKTIVEEHCAGKLSVMNTVDGALFRIVIVKEDMMRV</sequence>
<dbReference type="Pfam" id="PF02518">
    <property type="entry name" value="HATPase_c"/>
    <property type="match status" value="1"/>
</dbReference>
<dbReference type="PANTHER" id="PTHR43304:SF1">
    <property type="entry name" value="PAC DOMAIN-CONTAINING PROTEIN"/>
    <property type="match status" value="1"/>
</dbReference>
<evidence type="ECO:0000256" key="3">
    <source>
        <dbReference type="ARBA" id="ARBA00022553"/>
    </source>
</evidence>
<evidence type="ECO:0000256" key="5">
    <source>
        <dbReference type="ARBA" id="ARBA00022777"/>
    </source>
</evidence>
<dbReference type="EMBL" id="CP011308">
    <property type="protein sequence ID" value="AKF25907.1"/>
    <property type="molecule type" value="Genomic_DNA"/>
</dbReference>
<dbReference type="SMART" id="SM00388">
    <property type="entry name" value="HisKA"/>
    <property type="match status" value="1"/>
</dbReference>
<dbReference type="InterPro" id="IPR036890">
    <property type="entry name" value="HATPase_C_sf"/>
</dbReference>
<dbReference type="EC" id="2.7.13.3" evidence="2"/>
<dbReference type="GO" id="GO:0000155">
    <property type="term" value="F:phosphorelay sensor kinase activity"/>
    <property type="evidence" value="ECO:0007669"/>
    <property type="project" value="InterPro"/>
</dbReference>
<dbReference type="SMART" id="SM00086">
    <property type="entry name" value="PAC"/>
    <property type="match status" value="2"/>
</dbReference>
<reference evidence="9 10" key="1">
    <citation type="submission" date="2015-04" db="EMBL/GenBank/DDBJ databases">
        <title>Complete genome sequence of Sulfurovum lithotrophicum ATCC BAA-797T.</title>
        <authorList>
            <person name="Ahn J."/>
            <person name="Park G."/>
            <person name="Jeon W."/>
            <person name="Jang Y."/>
            <person name="Jang M."/>
            <person name="Lee H."/>
            <person name="Lee H."/>
        </authorList>
    </citation>
    <scope>NUCLEOTIDE SEQUENCE [LARGE SCALE GENOMIC DNA]</scope>
    <source>
        <strain evidence="10">ATCC BAA-797 / 42BKT</strain>
    </source>
</reference>
<evidence type="ECO:0000259" key="7">
    <source>
        <dbReference type="PROSITE" id="PS50112"/>
    </source>
</evidence>
<dbReference type="InterPro" id="IPR004358">
    <property type="entry name" value="Sig_transdc_His_kin-like_C"/>
</dbReference>
<reference evidence="10" key="2">
    <citation type="journal article" date="2017" name="Stand. Genomic Sci.">
        <title>Complete genome sequence of the sulfur-oxidizing chemolithoautotrophic Sulfurovum lithotrophicum 42BKTT.</title>
        <authorList>
            <person name="Jeon W."/>
            <person name="Priscilla L."/>
            <person name="Park G."/>
            <person name="Lee H."/>
            <person name="Lee N."/>
            <person name="Lee D."/>
            <person name="Kwon H."/>
            <person name="Ahn I."/>
            <person name="Lee C."/>
            <person name="Lee H."/>
            <person name="Ahn J."/>
        </authorList>
    </citation>
    <scope>NUCLEOTIDE SEQUENCE [LARGE SCALE GENOMIC DNA]</scope>
    <source>
        <strain evidence="10">ATCC BAA-797 / 42BKT</strain>
    </source>
</reference>
<comment type="catalytic activity">
    <reaction evidence="1">
        <text>ATP + protein L-histidine = ADP + protein N-phospho-L-histidine.</text>
        <dbReference type="EC" id="2.7.13.3"/>
    </reaction>
</comment>
<dbReference type="PRINTS" id="PR00344">
    <property type="entry name" value="BCTRLSENSOR"/>
</dbReference>
<keyword evidence="10" id="KW-1185">Reference proteome</keyword>
<evidence type="ECO:0000259" key="6">
    <source>
        <dbReference type="PROSITE" id="PS50109"/>
    </source>
</evidence>
<dbReference type="InterPro" id="IPR001610">
    <property type="entry name" value="PAC"/>
</dbReference>
<dbReference type="Gene3D" id="3.30.450.20">
    <property type="entry name" value="PAS domain"/>
    <property type="match status" value="2"/>
</dbReference>
<dbReference type="Gene3D" id="3.30.565.10">
    <property type="entry name" value="Histidine kinase-like ATPase, C-terminal domain"/>
    <property type="match status" value="1"/>
</dbReference>
<feature type="domain" description="PAS" evidence="7">
    <location>
        <begin position="14"/>
        <end position="86"/>
    </location>
</feature>
<dbReference type="SMART" id="SM00091">
    <property type="entry name" value="PAS"/>
    <property type="match status" value="2"/>
</dbReference>
<evidence type="ECO:0000313" key="9">
    <source>
        <dbReference type="EMBL" id="AKF25907.1"/>
    </source>
</evidence>
<dbReference type="PROSITE" id="PS50109">
    <property type="entry name" value="HIS_KIN"/>
    <property type="match status" value="1"/>
</dbReference>
<dbReference type="SUPFAM" id="SSF47384">
    <property type="entry name" value="Homodimeric domain of signal transducing histidine kinase"/>
    <property type="match status" value="1"/>
</dbReference>
<evidence type="ECO:0000313" key="10">
    <source>
        <dbReference type="Proteomes" id="UP000034444"/>
    </source>
</evidence>
<feature type="domain" description="PAC" evidence="8">
    <location>
        <begin position="211"/>
        <end position="263"/>
    </location>
</feature>
<dbReference type="Pfam" id="PF08447">
    <property type="entry name" value="PAS_3"/>
    <property type="match status" value="1"/>
</dbReference>
<dbReference type="InterPro" id="IPR005467">
    <property type="entry name" value="His_kinase_dom"/>
</dbReference>
<dbReference type="KEGG" id="slh:YH65_01765"/>
<accession>A0A7U4M2Y9</accession>
<dbReference type="PROSITE" id="PS50112">
    <property type="entry name" value="PAS"/>
    <property type="match status" value="2"/>
</dbReference>
<dbReference type="SUPFAM" id="SSF55785">
    <property type="entry name" value="PYP-like sensor domain (PAS domain)"/>
    <property type="match status" value="2"/>
</dbReference>
<dbReference type="InterPro" id="IPR003661">
    <property type="entry name" value="HisK_dim/P_dom"/>
</dbReference>
<dbReference type="Gene3D" id="1.10.287.130">
    <property type="match status" value="1"/>
</dbReference>
<dbReference type="PANTHER" id="PTHR43304">
    <property type="entry name" value="PHYTOCHROME-LIKE PROTEIN CPH1"/>
    <property type="match status" value="1"/>
</dbReference>
<proteinExistence type="predicted"/>
<protein>
    <recommendedName>
        <fullName evidence="2">histidine kinase</fullName>
        <ecNumber evidence="2">2.7.13.3</ecNumber>
    </recommendedName>
</protein>
<evidence type="ECO:0000256" key="1">
    <source>
        <dbReference type="ARBA" id="ARBA00000085"/>
    </source>
</evidence>
<dbReference type="NCBIfam" id="TIGR00229">
    <property type="entry name" value="sensory_box"/>
    <property type="match status" value="2"/>
</dbReference>
<dbReference type="SMART" id="SM00387">
    <property type="entry name" value="HATPase_c"/>
    <property type="match status" value="1"/>
</dbReference>
<gene>
    <name evidence="9" type="ORF">YH65_01765</name>
</gene>
<dbReference type="Proteomes" id="UP000034444">
    <property type="component" value="Chromosome"/>
</dbReference>
<keyword evidence="3" id="KW-0597">Phosphoprotein</keyword>
<dbReference type="AlphaFoldDB" id="A0A7U4M2Y9"/>
<dbReference type="PROSITE" id="PS50113">
    <property type="entry name" value="PAC"/>
    <property type="match status" value="1"/>
</dbReference>
<dbReference type="InterPro" id="IPR052162">
    <property type="entry name" value="Sensor_kinase/Photoreceptor"/>
</dbReference>
<dbReference type="InterPro" id="IPR000700">
    <property type="entry name" value="PAS-assoc_C"/>
</dbReference>
<organism evidence="9 10">
    <name type="scientific">Sulfurovum lithotrophicum</name>
    <dbReference type="NCBI Taxonomy" id="206403"/>
    <lineage>
        <taxon>Bacteria</taxon>
        <taxon>Pseudomonadati</taxon>
        <taxon>Campylobacterota</taxon>
        <taxon>Epsilonproteobacteria</taxon>
        <taxon>Campylobacterales</taxon>
        <taxon>Sulfurovaceae</taxon>
        <taxon>Sulfurovum</taxon>
    </lineage>
</organism>
<dbReference type="Pfam" id="PF08448">
    <property type="entry name" value="PAS_4"/>
    <property type="match status" value="1"/>
</dbReference>
<dbReference type="InterPro" id="IPR035965">
    <property type="entry name" value="PAS-like_dom_sf"/>
</dbReference>
<dbReference type="InterPro" id="IPR003594">
    <property type="entry name" value="HATPase_dom"/>
</dbReference>
<dbReference type="InterPro" id="IPR036097">
    <property type="entry name" value="HisK_dim/P_sf"/>
</dbReference>
<dbReference type="InterPro" id="IPR013655">
    <property type="entry name" value="PAS_fold_3"/>
</dbReference>
<feature type="domain" description="PAS" evidence="7">
    <location>
        <begin position="139"/>
        <end position="209"/>
    </location>
</feature>
<name>A0A7U4M2Y9_9BACT</name>
<dbReference type="InterPro" id="IPR013656">
    <property type="entry name" value="PAS_4"/>
</dbReference>
<keyword evidence="4" id="KW-0808">Transferase</keyword>